<dbReference type="PROSITE" id="PS50072">
    <property type="entry name" value="CSA_PPIASE_2"/>
    <property type="match status" value="1"/>
</dbReference>
<evidence type="ECO:0000256" key="1">
    <source>
        <dbReference type="ARBA" id="ARBA00000971"/>
    </source>
</evidence>
<dbReference type="KEGG" id="sre:PTSG_03726"/>
<dbReference type="Proteomes" id="UP000007799">
    <property type="component" value="Unassembled WGS sequence"/>
</dbReference>
<dbReference type="PANTHER" id="PTHR11071:SF561">
    <property type="entry name" value="PEPTIDYL-PROLYL CIS-TRANS ISOMERASE D-RELATED"/>
    <property type="match status" value="1"/>
</dbReference>
<sequence>MGSAPKVYLDIEIRPDGVDAWLEAYERAREFVRAKGAMYGTGAAIEDLDADGKEMLAEIYAADAEWSAKGAARFDTPPDVRAGRLVIELWKSKVPKTAENFRCLCTGEKGAGKASKKPLHFKGSRFHRIKKGFMVQGGDIVRGDGSGGDSIYNGKFNDEKPGLKLKHDKRGIVSMANSGKNTNTSQFFLTFAPAPALDGKHVAFGQVVEGMDVLDKIEATAPQDGQDAAPTAAVIIADSGMCA</sequence>
<dbReference type="OMA" id="NSNTCQF"/>
<dbReference type="GO" id="GO:0003755">
    <property type="term" value="F:peptidyl-prolyl cis-trans isomerase activity"/>
    <property type="evidence" value="ECO:0007669"/>
    <property type="project" value="UniProtKB-UniRule"/>
</dbReference>
<dbReference type="PRINTS" id="PR00153">
    <property type="entry name" value="CSAPPISMRASE"/>
</dbReference>
<dbReference type="InterPro" id="IPR029000">
    <property type="entry name" value="Cyclophilin-like_dom_sf"/>
</dbReference>
<dbReference type="InterPro" id="IPR002130">
    <property type="entry name" value="Cyclophilin-type_PPIase_dom"/>
</dbReference>
<dbReference type="eggNOG" id="KOG0865">
    <property type="taxonomic scope" value="Eukaryota"/>
</dbReference>
<proteinExistence type="inferred from homology"/>
<evidence type="ECO:0000313" key="7">
    <source>
        <dbReference type="Proteomes" id="UP000007799"/>
    </source>
</evidence>
<dbReference type="EC" id="5.2.1.8" evidence="4"/>
<evidence type="ECO:0000256" key="2">
    <source>
        <dbReference type="ARBA" id="ARBA00023110"/>
    </source>
</evidence>
<dbReference type="OrthoDB" id="407558at2759"/>
<keyword evidence="7" id="KW-1185">Reference proteome</keyword>
<evidence type="ECO:0000313" key="6">
    <source>
        <dbReference type="EMBL" id="EGD83086.1"/>
    </source>
</evidence>
<dbReference type="SUPFAM" id="SSF50891">
    <property type="entry name" value="Cyclophilin-like"/>
    <property type="match status" value="1"/>
</dbReference>
<reference evidence="6" key="1">
    <citation type="submission" date="2009-08" db="EMBL/GenBank/DDBJ databases">
        <title>Annotation of Salpingoeca rosetta.</title>
        <authorList>
            <consortium name="The Broad Institute Genome Sequencing Platform"/>
            <person name="Russ C."/>
            <person name="Cuomo C."/>
            <person name="Burger G."/>
            <person name="Gray M.W."/>
            <person name="Holland P.W.H."/>
            <person name="King N."/>
            <person name="Lang F.B.F."/>
            <person name="Roger A.J."/>
            <person name="Ruiz-Trillo I."/>
            <person name="Young S.K."/>
            <person name="Zeng Q."/>
            <person name="Gargeya S."/>
            <person name="Alvarado L."/>
            <person name="Berlin A."/>
            <person name="Chapman S.B."/>
            <person name="Chen Z."/>
            <person name="Freedman E."/>
            <person name="Gellesch M."/>
            <person name="Goldberg J."/>
            <person name="Griggs A."/>
            <person name="Gujja S."/>
            <person name="Heilman E."/>
            <person name="Heiman D."/>
            <person name="Howarth C."/>
            <person name="Mehta T."/>
            <person name="Neiman D."/>
            <person name="Pearson M."/>
            <person name="Roberts A."/>
            <person name="Saif S."/>
            <person name="Shea T."/>
            <person name="Shenoy N."/>
            <person name="Sisk P."/>
            <person name="Stolte C."/>
            <person name="Sykes S."/>
            <person name="White J."/>
            <person name="Yandava C."/>
            <person name="Haas B."/>
            <person name="Nusbaum C."/>
            <person name="Birren B."/>
        </authorList>
    </citation>
    <scope>NUCLEOTIDE SEQUENCE [LARGE SCALE GENOMIC DNA]</scope>
    <source>
        <strain evidence="6">ATCC 50818</strain>
    </source>
</reference>
<dbReference type="Gene3D" id="2.40.100.10">
    <property type="entry name" value="Cyclophilin-like"/>
    <property type="match status" value="1"/>
</dbReference>
<accession>F2U6E5</accession>
<evidence type="ECO:0000259" key="5">
    <source>
        <dbReference type="PROSITE" id="PS50072"/>
    </source>
</evidence>
<name>F2U6E5_SALR5</name>
<dbReference type="GeneID" id="16076031"/>
<comment type="function">
    <text evidence="4">PPIases accelerate the folding of proteins. It catalyzes the cis-trans isomerization of proline imidic peptide bonds in oligopeptides.</text>
</comment>
<dbReference type="EMBL" id="GL832962">
    <property type="protein sequence ID" value="EGD83086.1"/>
    <property type="molecule type" value="Genomic_DNA"/>
</dbReference>
<dbReference type="Pfam" id="PF00160">
    <property type="entry name" value="Pro_isomerase"/>
    <property type="match status" value="1"/>
</dbReference>
<dbReference type="GO" id="GO:0005737">
    <property type="term" value="C:cytoplasm"/>
    <property type="evidence" value="ECO:0007669"/>
    <property type="project" value="TreeGrafter"/>
</dbReference>
<dbReference type="RefSeq" id="XP_004995450.1">
    <property type="nucleotide sequence ID" value="XM_004995393.1"/>
</dbReference>
<comment type="similarity">
    <text evidence="4">Belongs to the cyclophilin-type PPIase family.</text>
</comment>
<feature type="domain" description="PPIase cyclophilin-type" evidence="5">
    <location>
        <begin position="82"/>
        <end position="241"/>
    </location>
</feature>
<organism evidence="7">
    <name type="scientific">Salpingoeca rosetta (strain ATCC 50818 / BSB-021)</name>
    <dbReference type="NCBI Taxonomy" id="946362"/>
    <lineage>
        <taxon>Eukaryota</taxon>
        <taxon>Choanoflagellata</taxon>
        <taxon>Craspedida</taxon>
        <taxon>Salpingoecidae</taxon>
        <taxon>Salpingoeca</taxon>
    </lineage>
</organism>
<evidence type="ECO:0000256" key="4">
    <source>
        <dbReference type="RuleBase" id="RU363019"/>
    </source>
</evidence>
<dbReference type="GO" id="GO:0016018">
    <property type="term" value="F:cyclosporin A binding"/>
    <property type="evidence" value="ECO:0007669"/>
    <property type="project" value="TreeGrafter"/>
</dbReference>
<keyword evidence="3 4" id="KW-0413">Isomerase</keyword>
<comment type="catalytic activity">
    <reaction evidence="1 4">
        <text>[protein]-peptidylproline (omega=180) = [protein]-peptidylproline (omega=0)</text>
        <dbReference type="Rhea" id="RHEA:16237"/>
        <dbReference type="Rhea" id="RHEA-COMP:10747"/>
        <dbReference type="Rhea" id="RHEA-COMP:10748"/>
        <dbReference type="ChEBI" id="CHEBI:83833"/>
        <dbReference type="ChEBI" id="CHEBI:83834"/>
        <dbReference type="EC" id="5.2.1.8"/>
    </reaction>
</comment>
<dbReference type="InParanoid" id="F2U6E5"/>
<dbReference type="FunFam" id="2.40.100.10:FF:000025">
    <property type="entry name" value="Peptidyl-prolyl cis-trans isomerase CYP19-2"/>
    <property type="match status" value="1"/>
</dbReference>
<protein>
    <recommendedName>
        <fullName evidence="4">Peptidyl-prolyl cis-trans isomerase</fullName>
        <shortName evidence="4">PPIase</shortName>
        <ecNumber evidence="4">5.2.1.8</ecNumber>
    </recommendedName>
</protein>
<dbReference type="GO" id="GO:0006457">
    <property type="term" value="P:protein folding"/>
    <property type="evidence" value="ECO:0007669"/>
    <property type="project" value="TreeGrafter"/>
</dbReference>
<evidence type="ECO:0000256" key="3">
    <source>
        <dbReference type="ARBA" id="ARBA00023235"/>
    </source>
</evidence>
<dbReference type="STRING" id="946362.F2U6E5"/>
<keyword evidence="2 4" id="KW-0697">Rotamase</keyword>
<gene>
    <name evidence="6" type="ORF">PTSG_03726</name>
</gene>
<dbReference type="PANTHER" id="PTHR11071">
    <property type="entry name" value="PEPTIDYL-PROLYL CIS-TRANS ISOMERASE"/>
    <property type="match status" value="1"/>
</dbReference>
<dbReference type="AlphaFoldDB" id="F2U6E5"/>